<dbReference type="SMART" id="SM00267">
    <property type="entry name" value="GGDEF"/>
    <property type="match status" value="1"/>
</dbReference>
<keyword evidence="1" id="KW-0812">Transmembrane</keyword>
<evidence type="ECO:0000259" key="2">
    <source>
        <dbReference type="PROSITE" id="PS50883"/>
    </source>
</evidence>
<dbReference type="SUPFAM" id="SSF55781">
    <property type="entry name" value="GAF domain-like"/>
    <property type="match status" value="1"/>
</dbReference>
<name>U5W3S6_9ACTN</name>
<dbReference type="CDD" id="cd01949">
    <property type="entry name" value="GGDEF"/>
    <property type="match status" value="1"/>
</dbReference>
<dbReference type="HOGENOM" id="CLU_000445_70_49_11"/>
<keyword evidence="1" id="KW-0472">Membrane</keyword>
<dbReference type="PANTHER" id="PTHR44757">
    <property type="entry name" value="DIGUANYLATE CYCLASE DGCP"/>
    <property type="match status" value="1"/>
</dbReference>
<feature type="transmembrane region" description="Helical" evidence="1">
    <location>
        <begin position="102"/>
        <end position="121"/>
    </location>
</feature>
<dbReference type="InterPro" id="IPR035919">
    <property type="entry name" value="EAL_sf"/>
</dbReference>
<accession>U5W3S6</accession>
<dbReference type="KEGG" id="afs:AFR_27055"/>
<dbReference type="FunFam" id="3.20.20.450:FF:000001">
    <property type="entry name" value="Cyclic di-GMP phosphodiesterase yahA"/>
    <property type="match status" value="1"/>
</dbReference>
<dbReference type="EMBL" id="CP006272">
    <property type="protein sequence ID" value="AGZ43672.1"/>
    <property type="molecule type" value="Genomic_DNA"/>
</dbReference>
<keyword evidence="5" id="KW-1185">Reference proteome</keyword>
<dbReference type="SMART" id="SM00052">
    <property type="entry name" value="EAL"/>
    <property type="match status" value="1"/>
</dbReference>
<dbReference type="Gene3D" id="3.20.20.450">
    <property type="entry name" value="EAL domain"/>
    <property type="match status" value="1"/>
</dbReference>
<feature type="transmembrane region" description="Helical" evidence="1">
    <location>
        <begin position="69"/>
        <end position="90"/>
    </location>
</feature>
<feature type="transmembrane region" description="Helical" evidence="1">
    <location>
        <begin position="246"/>
        <end position="267"/>
    </location>
</feature>
<dbReference type="PROSITE" id="PS50883">
    <property type="entry name" value="EAL"/>
    <property type="match status" value="1"/>
</dbReference>
<dbReference type="Gene3D" id="3.30.450.40">
    <property type="match status" value="1"/>
</dbReference>
<dbReference type="InterPro" id="IPR052155">
    <property type="entry name" value="Biofilm_reg_signaling"/>
</dbReference>
<dbReference type="OrthoDB" id="23692at2"/>
<feature type="domain" description="EAL" evidence="2">
    <location>
        <begin position="625"/>
        <end position="878"/>
    </location>
</feature>
<dbReference type="InterPro" id="IPR029016">
    <property type="entry name" value="GAF-like_dom_sf"/>
</dbReference>
<feature type="domain" description="GGDEF" evidence="3">
    <location>
        <begin position="485"/>
        <end position="616"/>
    </location>
</feature>
<evidence type="ECO:0000256" key="1">
    <source>
        <dbReference type="SAM" id="Phobius"/>
    </source>
</evidence>
<dbReference type="Proteomes" id="UP000017746">
    <property type="component" value="Chromosome"/>
</dbReference>
<evidence type="ECO:0000313" key="5">
    <source>
        <dbReference type="Proteomes" id="UP000017746"/>
    </source>
</evidence>
<dbReference type="InterPro" id="IPR001633">
    <property type="entry name" value="EAL_dom"/>
</dbReference>
<dbReference type="InterPro" id="IPR029787">
    <property type="entry name" value="Nucleotide_cyclase"/>
</dbReference>
<dbReference type="CDD" id="cd01948">
    <property type="entry name" value="EAL"/>
    <property type="match status" value="1"/>
</dbReference>
<reference evidence="4 5" key="1">
    <citation type="journal article" date="2014" name="J. Biotechnol.">
        <title>Complete genome sequence of the actinobacterium Actinoplanes friuliensis HAG 010964, producer of the lipopeptide antibiotic friulimycin.</title>
        <authorList>
            <person name="Ruckert C."/>
            <person name="Szczepanowski R."/>
            <person name="Albersmeier A."/>
            <person name="Goesmann A."/>
            <person name="Fischer N."/>
            <person name="Steinkamper A."/>
            <person name="Puhler A."/>
            <person name="Biener R."/>
            <person name="Schwartz D."/>
            <person name="Kalinowski J."/>
        </authorList>
    </citation>
    <scope>NUCLEOTIDE SEQUENCE [LARGE SCALE GENOMIC DNA]</scope>
    <source>
        <strain evidence="4 5">DSM 7358</strain>
    </source>
</reference>
<dbReference type="SUPFAM" id="SSF141868">
    <property type="entry name" value="EAL domain-like"/>
    <property type="match status" value="1"/>
</dbReference>
<dbReference type="NCBIfam" id="TIGR00254">
    <property type="entry name" value="GGDEF"/>
    <property type="match status" value="1"/>
</dbReference>
<dbReference type="Pfam" id="PF00563">
    <property type="entry name" value="EAL"/>
    <property type="match status" value="1"/>
</dbReference>
<dbReference type="STRING" id="1246995.AFR_27055"/>
<feature type="transmembrane region" description="Helical" evidence="1">
    <location>
        <begin position="172"/>
        <end position="194"/>
    </location>
</feature>
<feature type="transmembrane region" description="Helical" evidence="1">
    <location>
        <begin position="273"/>
        <end position="292"/>
    </location>
</feature>
<gene>
    <name evidence="4" type="ORF">AFR_27055</name>
</gene>
<dbReference type="InterPro" id="IPR043128">
    <property type="entry name" value="Rev_trsase/Diguanyl_cyclase"/>
</dbReference>
<proteinExistence type="predicted"/>
<dbReference type="Gene3D" id="3.30.70.270">
    <property type="match status" value="1"/>
</dbReference>
<evidence type="ECO:0000313" key="4">
    <source>
        <dbReference type="EMBL" id="AGZ43672.1"/>
    </source>
</evidence>
<feature type="transmembrane region" description="Helical" evidence="1">
    <location>
        <begin position="214"/>
        <end position="234"/>
    </location>
</feature>
<dbReference type="Pfam" id="PF00990">
    <property type="entry name" value="GGDEF"/>
    <property type="match status" value="1"/>
</dbReference>
<evidence type="ECO:0000259" key="3">
    <source>
        <dbReference type="PROSITE" id="PS50887"/>
    </source>
</evidence>
<dbReference type="PROSITE" id="PS50887">
    <property type="entry name" value="GGDEF"/>
    <property type="match status" value="1"/>
</dbReference>
<dbReference type="AlphaFoldDB" id="U5W3S6"/>
<organism evidence="4 5">
    <name type="scientific">Actinoplanes friuliensis DSM 7358</name>
    <dbReference type="NCBI Taxonomy" id="1246995"/>
    <lineage>
        <taxon>Bacteria</taxon>
        <taxon>Bacillati</taxon>
        <taxon>Actinomycetota</taxon>
        <taxon>Actinomycetes</taxon>
        <taxon>Micromonosporales</taxon>
        <taxon>Micromonosporaceae</taxon>
        <taxon>Actinoplanes</taxon>
    </lineage>
</organism>
<sequence>MGAVDVDRPLVGGLAVGRPQLVGCHLERAQLVRADLDGTVLERAELVRGRLDRGAVAVTGRRRRLHPRLAVGMLTVAMGVASAAVAFLLAGQGFFAFALNPGWLAGLAVLFFVTEGLTVHVRVRRGAHGINVSEIPMVGGLLAFDPVTVIVVRALAGGAGILVLRRQRGQKLAFNVALLAVQASVGGLVFHTIAPRALGTTVHGLDPRDWLATYAAMISADVVAAVLLTAVIAVHDDPGEWRRLPAALRSTWVVVVTTTVAMISFLAVVEARWALALVGIVIVVLFLAYRAYVALGDGNAEVEQLYAFTRALDGARGIDELVEVVLDQARDVLRAGTAELVVAHGTELRHTRLDGLSGRVTATLGRDDDWLRPALLGSPVLRPEEAGGEAMAVPVAFGGTRGVLVVTDSLADAGGFSEAKLRLFEALANHAGAALGRADLVDRLRREATEKEHLALHDTLSGLPNRRYFHELLDAELATAREQGTGVAVLVLDLDRFKEINDALGHETGDALLREVGERLRGHLDGRGRVARLGGDEFAVLLATDGTAEAALAVAAQVAEVVERPILLGPLTLAARASVGVASAPLHGDDSQTLTRHADVAMYAAKDSNGLRLYDSELDTNSPERLALIADLRRAVERRELEVAYQPKVDPRTGQVVGAEALARWRHPERGPIPPDVFIPLAEHSGLVWPLTLHVLELALRRRADWARAGHDLHVAVNLSPNSLLDAALPELVARLLAETGNPAHALTLEITESTILADPAGSRATLDRLHALGVQLSIDDFGTGYSSLGRLRELPIHEVKIDKSFVQRMAVDHRDRAVVRSAVQLGHALDMRVVAEGVEDADTYAYLADEGCDVVQGYLLSRPLPPEEFSSWMNARSRNVTHTYG</sequence>
<dbReference type="InterPro" id="IPR000160">
    <property type="entry name" value="GGDEF_dom"/>
</dbReference>
<protein>
    <submittedName>
        <fullName evidence="4">Signal transduction protein containing a membrane domain an EAL and a GGDEF domain</fullName>
    </submittedName>
</protein>
<dbReference type="PATRIC" id="fig|1246995.3.peg.5483"/>
<keyword evidence="1" id="KW-1133">Transmembrane helix</keyword>
<dbReference type="eggNOG" id="COG5001">
    <property type="taxonomic scope" value="Bacteria"/>
</dbReference>
<dbReference type="PANTHER" id="PTHR44757:SF2">
    <property type="entry name" value="BIOFILM ARCHITECTURE MAINTENANCE PROTEIN MBAA"/>
    <property type="match status" value="1"/>
</dbReference>
<dbReference type="SUPFAM" id="SSF55073">
    <property type="entry name" value="Nucleotide cyclase"/>
    <property type="match status" value="1"/>
</dbReference>